<dbReference type="RefSeq" id="WP_145878806.1">
    <property type="nucleotide sequence ID" value="NZ_CP046904.1"/>
</dbReference>
<dbReference type="EMBL" id="VLKW01000009">
    <property type="protein sequence ID" value="TWI44275.1"/>
    <property type="molecule type" value="Genomic_DNA"/>
</dbReference>
<dbReference type="PROSITE" id="PS00687">
    <property type="entry name" value="ALDEHYDE_DEHYDR_GLU"/>
    <property type="match status" value="1"/>
</dbReference>
<protein>
    <submittedName>
        <fullName evidence="7">Aldehyde dehydrogenase (NAD+)</fullName>
    </submittedName>
    <submittedName>
        <fullName evidence="6">Aldehyde dehydrogenase family protein</fullName>
    </submittedName>
</protein>
<evidence type="ECO:0000256" key="2">
    <source>
        <dbReference type="ARBA" id="ARBA00023002"/>
    </source>
</evidence>
<proteinExistence type="inferred from homology"/>
<dbReference type="InterPro" id="IPR016162">
    <property type="entry name" value="Ald_DH_N"/>
</dbReference>
<dbReference type="Pfam" id="PF00171">
    <property type="entry name" value="Aldedh"/>
    <property type="match status" value="1"/>
</dbReference>
<accession>A0A562PIH5</accession>
<dbReference type="InterPro" id="IPR015590">
    <property type="entry name" value="Aldehyde_DH_dom"/>
</dbReference>
<dbReference type="InterPro" id="IPR016161">
    <property type="entry name" value="Ald_DH/histidinol_DH"/>
</dbReference>
<keyword evidence="9" id="KW-1185">Reference proteome</keyword>
<dbReference type="InterPro" id="IPR016163">
    <property type="entry name" value="Ald_DH_C"/>
</dbReference>
<reference evidence="7 8" key="1">
    <citation type="journal article" date="2015" name="Stand. Genomic Sci.">
        <title>Genomic Encyclopedia of Bacterial and Archaeal Type Strains, Phase III: the genomes of soil and plant-associated and newly described type strains.</title>
        <authorList>
            <person name="Whitman W.B."/>
            <person name="Woyke T."/>
            <person name="Klenk H.P."/>
            <person name="Zhou Y."/>
            <person name="Lilburn T.G."/>
            <person name="Beck B.J."/>
            <person name="De Vos P."/>
            <person name="Vandamme P."/>
            <person name="Eisen J.A."/>
            <person name="Garrity G."/>
            <person name="Hugenholtz P."/>
            <person name="Kyrpides N.C."/>
        </authorList>
    </citation>
    <scope>NUCLEOTIDE SEQUENCE [LARGE SCALE GENOMIC DNA]</scope>
    <source>
        <strain evidence="7 8">CGMCC 1.10685</strain>
    </source>
</reference>
<evidence type="ECO:0000313" key="6">
    <source>
        <dbReference type="EMBL" id="QGZ41871.1"/>
    </source>
</evidence>
<dbReference type="Proteomes" id="UP000437862">
    <property type="component" value="Chromosome"/>
</dbReference>
<evidence type="ECO:0000256" key="1">
    <source>
        <dbReference type="ARBA" id="ARBA00009986"/>
    </source>
</evidence>
<dbReference type="AlphaFoldDB" id="A0A562PIH5"/>
<dbReference type="PANTHER" id="PTHR42804:SF1">
    <property type="entry name" value="ALDEHYDE DEHYDROGENASE-RELATED"/>
    <property type="match status" value="1"/>
</dbReference>
<evidence type="ECO:0000313" key="7">
    <source>
        <dbReference type="EMBL" id="TWI44275.1"/>
    </source>
</evidence>
<dbReference type="GO" id="GO:0016620">
    <property type="term" value="F:oxidoreductase activity, acting on the aldehyde or oxo group of donors, NAD or NADP as acceptor"/>
    <property type="evidence" value="ECO:0007669"/>
    <property type="project" value="InterPro"/>
</dbReference>
<feature type="active site" evidence="3">
    <location>
        <position position="244"/>
    </location>
</feature>
<dbReference type="OrthoDB" id="6187633at2"/>
<organism evidence="7 8">
    <name type="scientific">Pseudoduganella flava</name>
    <dbReference type="NCBI Taxonomy" id="871742"/>
    <lineage>
        <taxon>Bacteria</taxon>
        <taxon>Pseudomonadati</taxon>
        <taxon>Pseudomonadota</taxon>
        <taxon>Betaproteobacteria</taxon>
        <taxon>Burkholderiales</taxon>
        <taxon>Oxalobacteraceae</taxon>
        <taxon>Telluria group</taxon>
        <taxon>Pseudoduganella</taxon>
    </lineage>
</organism>
<reference evidence="7" key="2">
    <citation type="submission" date="2019-07" db="EMBL/GenBank/DDBJ databases">
        <authorList>
            <person name="Whitman W."/>
            <person name="Huntemann M."/>
            <person name="Clum A."/>
            <person name="Pillay M."/>
            <person name="Palaniappan K."/>
            <person name="Varghese N."/>
            <person name="Mikhailova N."/>
            <person name="Stamatis D."/>
            <person name="Reddy T."/>
            <person name="Daum C."/>
            <person name="Shapiro N."/>
            <person name="Ivanova N."/>
            <person name="Kyrpides N."/>
            <person name="Woyke T."/>
        </authorList>
    </citation>
    <scope>NUCLEOTIDE SEQUENCE</scope>
    <source>
        <strain evidence="7">CGMCC 1.10685</strain>
    </source>
</reference>
<keyword evidence="2 4" id="KW-0560">Oxidoreductase</keyword>
<dbReference type="PANTHER" id="PTHR42804">
    <property type="entry name" value="ALDEHYDE DEHYDROGENASE"/>
    <property type="match status" value="1"/>
</dbReference>
<dbReference type="Gene3D" id="3.40.309.10">
    <property type="entry name" value="Aldehyde Dehydrogenase, Chain A, domain 2"/>
    <property type="match status" value="1"/>
</dbReference>
<dbReference type="CDD" id="cd07138">
    <property type="entry name" value="ALDH_CddD_SSP0762"/>
    <property type="match status" value="1"/>
</dbReference>
<dbReference type="EMBL" id="CP046904">
    <property type="protein sequence ID" value="QGZ41871.1"/>
    <property type="molecule type" value="Genomic_DNA"/>
</dbReference>
<evidence type="ECO:0000256" key="3">
    <source>
        <dbReference type="PROSITE-ProRule" id="PRU10007"/>
    </source>
</evidence>
<dbReference type="SUPFAM" id="SSF53720">
    <property type="entry name" value="ALDH-like"/>
    <property type="match status" value="1"/>
</dbReference>
<gene>
    <name evidence="6" type="ORF">GO485_24325</name>
    <name evidence="7" type="ORF">IP92_04220</name>
</gene>
<dbReference type="Proteomes" id="UP000315112">
    <property type="component" value="Unassembled WGS sequence"/>
</dbReference>
<sequence>MHTIDTIYINGQFVTSHGSEVMTLQDPVTGADATHVRLADETDARAAIAAAVAAYDRHRAGTREQRMAWLQRLHDAVLAHERELVDTMVAEYGGPVATSTGTVRRAANAFASARRILGSYAFERRIGIANVVMEPLGVVGLITPWNANYSFICNKLAMALAAGSTGVIKPAELSAAQTALLTRVLHEADLPPGLFNIVTGRGDTVGAEITRHPDIAKISFTGSTAVGKTIARGAVDTMKRVTLELGGKSPTLLLDDADFAKAIPLAIGAATMNSGQACLAGTRLLVPAARLEEAQRMAAQAMGALHVGDPRDPATRIGPLVNQRQFERVQGYIRKGIEEGATLLAGGEGRPDGLQQGWFVRPTVFGNVRNDMTIAREEIFGPVLCVIPYRDEDEAIAIANDTPYGLHAYVFSGDLARANRVARRVIAGRVFINGLYDEPEAPFGGFRQSGLGREFGIHGFEQYLEPKALMGHEQAL</sequence>
<dbReference type="Gene3D" id="3.40.605.10">
    <property type="entry name" value="Aldehyde Dehydrogenase, Chain A, domain 1"/>
    <property type="match status" value="1"/>
</dbReference>
<evidence type="ECO:0000313" key="9">
    <source>
        <dbReference type="Proteomes" id="UP000437862"/>
    </source>
</evidence>
<dbReference type="FunFam" id="3.40.309.10:FF:000012">
    <property type="entry name" value="Betaine aldehyde dehydrogenase"/>
    <property type="match status" value="1"/>
</dbReference>
<evidence type="ECO:0000256" key="4">
    <source>
        <dbReference type="RuleBase" id="RU003345"/>
    </source>
</evidence>
<dbReference type="InterPro" id="IPR029510">
    <property type="entry name" value="Ald_DH_CS_GLU"/>
</dbReference>
<dbReference type="FunFam" id="3.40.605.10:FF:000007">
    <property type="entry name" value="NAD/NADP-dependent betaine aldehyde dehydrogenase"/>
    <property type="match status" value="1"/>
</dbReference>
<feature type="domain" description="Aldehyde dehydrogenase" evidence="5">
    <location>
        <begin position="14"/>
        <end position="468"/>
    </location>
</feature>
<evidence type="ECO:0000259" key="5">
    <source>
        <dbReference type="Pfam" id="PF00171"/>
    </source>
</evidence>
<comment type="similarity">
    <text evidence="1 4">Belongs to the aldehyde dehydrogenase family.</text>
</comment>
<reference evidence="6 9" key="3">
    <citation type="submission" date="2019-12" db="EMBL/GenBank/DDBJ databases">
        <title>Draft Genome Sequences of Six Type Strains of the Genus Massilia.</title>
        <authorList>
            <person name="Miess H."/>
            <person name="Frediansyah A."/>
            <person name="Goeker M."/>
            <person name="Gross H."/>
        </authorList>
    </citation>
    <scope>NUCLEOTIDE SEQUENCE [LARGE SCALE GENOMIC DNA]</scope>
    <source>
        <strain evidence="6 9">DSM 26639</strain>
    </source>
</reference>
<evidence type="ECO:0000313" key="8">
    <source>
        <dbReference type="Proteomes" id="UP000315112"/>
    </source>
</evidence>
<name>A0A562PIH5_9BURK</name>